<dbReference type="PANTHER" id="PTHR30151">
    <property type="entry name" value="ALKANE SULFONATE ABC TRANSPORTER-RELATED, MEMBRANE SUBUNIT"/>
    <property type="match status" value="1"/>
</dbReference>
<dbReference type="InterPro" id="IPR000515">
    <property type="entry name" value="MetI-like"/>
</dbReference>
<evidence type="ECO:0000256" key="1">
    <source>
        <dbReference type="ARBA" id="ARBA00004651"/>
    </source>
</evidence>
<feature type="transmembrane region" description="Helical" evidence="7">
    <location>
        <begin position="31"/>
        <end position="53"/>
    </location>
</feature>
<keyword evidence="4 7" id="KW-0812">Transmembrane</keyword>
<comment type="similarity">
    <text evidence="7">Belongs to the binding-protein-dependent transport system permease family.</text>
</comment>
<dbReference type="GO" id="GO:0010438">
    <property type="term" value="P:cellular response to sulfur starvation"/>
    <property type="evidence" value="ECO:0007669"/>
    <property type="project" value="TreeGrafter"/>
</dbReference>
<keyword evidence="5 7" id="KW-1133">Transmembrane helix</keyword>
<comment type="caution">
    <text evidence="9">The sequence shown here is derived from an EMBL/GenBank/DDBJ whole genome shotgun (WGS) entry which is preliminary data.</text>
</comment>
<evidence type="ECO:0000259" key="8">
    <source>
        <dbReference type="PROSITE" id="PS50928"/>
    </source>
</evidence>
<dbReference type="PROSITE" id="PS50928">
    <property type="entry name" value="ABC_TM1"/>
    <property type="match status" value="1"/>
</dbReference>
<comment type="subcellular location">
    <subcellularLocation>
        <location evidence="1 7">Cell membrane</location>
        <topology evidence="1 7">Multi-pass membrane protein</topology>
    </subcellularLocation>
</comment>
<evidence type="ECO:0000256" key="4">
    <source>
        <dbReference type="ARBA" id="ARBA00022692"/>
    </source>
</evidence>
<keyword evidence="10" id="KW-1185">Reference proteome</keyword>
<evidence type="ECO:0000256" key="2">
    <source>
        <dbReference type="ARBA" id="ARBA00022448"/>
    </source>
</evidence>
<dbReference type="EMBL" id="JAMTCK010000001">
    <property type="protein sequence ID" value="MCP2163612.1"/>
    <property type="molecule type" value="Genomic_DNA"/>
</dbReference>
<evidence type="ECO:0000256" key="3">
    <source>
        <dbReference type="ARBA" id="ARBA00022475"/>
    </source>
</evidence>
<dbReference type="GO" id="GO:0055085">
    <property type="term" value="P:transmembrane transport"/>
    <property type="evidence" value="ECO:0007669"/>
    <property type="project" value="InterPro"/>
</dbReference>
<keyword evidence="6 7" id="KW-0472">Membrane</keyword>
<evidence type="ECO:0000256" key="6">
    <source>
        <dbReference type="ARBA" id="ARBA00023136"/>
    </source>
</evidence>
<dbReference type="SUPFAM" id="SSF161098">
    <property type="entry name" value="MetI-like"/>
    <property type="match status" value="1"/>
</dbReference>
<dbReference type="Proteomes" id="UP001206128">
    <property type="component" value="Unassembled WGS sequence"/>
</dbReference>
<dbReference type="InterPro" id="IPR035906">
    <property type="entry name" value="MetI-like_sf"/>
</dbReference>
<evidence type="ECO:0000256" key="5">
    <source>
        <dbReference type="ARBA" id="ARBA00022989"/>
    </source>
</evidence>
<feature type="transmembrane region" description="Helical" evidence="7">
    <location>
        <begin position="165"/>
        <end position="184"/>
    </location>
</feature>
<gene>
    <name evidence="9" type="ORF">LX83_000452</name>
</gene>
<feature type="domain" description="ABC transmembrane type-1" evidence="8">
    <location>
        <begin position="99"/>
        <end position="279"/>
    </location>
</feature>
<feature type="transmembrane region" description="Helical" evidence="7">
    <location>
        <begin position="112"/>
        <end position="133"/>
    </location>
</feature>
<evidence type="ECO:0000256" key="7">
    <source>
        <dbReference type="RuleBase" id="RU363032"/>
    </source>
</evidence>
<reference evidence="9" key="1">
    <citation type="submission" date="2022-06" db="EMBL/GenBank/DDBJ databases">
        <title>Genomic Encyclopedia of Archaeal and Bacterial Type Strains, Phase II (KMG-II): from individual species to whole genera.</title>
        <authorList>
            <person name="Goeker M."/>
        </authorList>
    </citation>
    <scope>NUCLEOTIDE SEQUENCE</scope>
    <source>
        <strain evidence="9">DSM 43935</strain>
    </source>
</reference>
<dbReference type="GO" id="GO:0005886">
    <property type="term" value="C:plasma membrane"/>
    <property type="evidence" value="ECO:0007669"/>
    <property type="project" value="UniProtKB-SubCell"/>
</dbReference>
<organism evidence="9 10">
    <name type="scientific">Goodfellowiella coeruleoviolacea</name>
    <dbReference type="NCBI Taxonomy" id="334858"/>
    <lineage>
        <taxon>Bacteria</taxon>
        <taxon>Bacillati</taxon>
        <taxon>Actinomycetota</taxon>
        <taxon>Actinomycetes</taxon>
        <taxon>Pseudonocardiales</taxon>
        <taxon>Pseudonocardiaceae</taxon>
        <taxon>Goodfellowiella</taxon>
    </lineage>
</organism>
<dbReference type="AlphaFoldDB" id="A0AAE3KE70"/>
<sequence>MSAQFTKNALDEAAPARGWSREKRTRRDYRHWSGVFGGPLLGLVAVLALLAVWQLLALARIWPEQIVPPPTRVWEQLLVTTDPHNGQGGYAGATLWQRLAVSLRRVAYGSGYGIVIGVLLGLVMGLVPVVRVVVAPLVTFLRALPPLAYLSLLVIWFGIDEEPKVYLLMLAAFPPVAVATAAAVSGVNRQYVEAARALGARRRHVLGSVVLPAAAPEILTGVRLAVGVAYSSVVAAETVNGADGIGGMVLNAQRYNQTAVVLLGLFVIGITGLVIDALIVAVRRLLSPWRGRA</sequence>
<dbReference type="CDD" id="cd06261">
    <property type="entry name" value="TM_PBP2"/>
    <property type="match status" value="1"/>
</dbReference>
<dbReference type="RefSeq" id="WP_253766404.1">
    <property type="nucleotide sequence ID" value="NZ_JAMTCK010000001.1"/>
</dbReference>
<accession>A0AAE3KE70</accession>
<keyword evidence="2 7" id="KW-0813">Transport</keyword>
<dbReference type="PANTHER" id="PTHR30151:SF25">
    <property type="entry name" value="TAURINE TRANSPORT SYSTEM PERMEASE PROTEIN TAUC"/>
    <property type="match status" value="1"/>
</dbReference>
<protein>
    <submittedName>
        <fullName evidence="9">Taurine transport system permease protein</fullName>
    </submittedName>
</protein>
<feature type="transmembrane region" description="Helical" evidence="7">
    <location>
        <begin position="259"/>
        <end position="282"/>
    </location>
</feature>
<dbReference type="Pfam" id="PF00528">
    <property type="entry name" value="BPD_transp_1"/>
    <property type="match status" value="1"/>
</dbReference>
<evidence type="ECO:0000313" key="9">
    <source>
        <dbReference type="EMBL" id="MCP2163612.1"/>
    </source>
</evidence>
<dbReference type="Gene3D" id="1.10.3720.10">
    <property type="entry name" value="MetI-like"/>
    <property type="match status" value="1"/>
</dbReference>
<feature type="transmembrane region" description="Helical" evidence="7">
    <location>
        <begin position="140"/>
        <end position="159"/>
    </location>
</feature>
<evidence type="ECO:0000313" key="10">
    <source>
        <dbReference type="Proteomes" id="UP001206128"/>
    </source>
</evidence>
<proteinExistence type="inferred from homology"/>
<name>A0AAE3KE70_9PSEU</name>
<keyword evidence="3" id="KW-1003">Cell membrane</keyword>